<sequence length="62" mass="7475">MEAKVGIPMLWVIKEEYVDFIREIKTYTEEYQLYPNMKEYAQEYLGKDVERDPTVDSSTYID</sequence>
<accession>A0AAD5K0V6</accession>
<dbReference type="Proteomes" id="UP001209540">
    <property type="component" value="Unassembled WGS sequence"/>
</dbReference>
<reference evidence="1" key="2">
    <citation type="submission" date="2023-02" db="EMBL/GenBank/DDBJ databases">
        <authorList>
            <consortium name="DOE Joint Genome Institute"/>
            <person name="Mondo S.J."/>
            <person name="Chang Y."/>
            <person name="Wang Y."/>
            <person name="Ahrendt S."/>
            <person name="Andreopoulos W."/>
            <person name="Barry K."/>
            <person name="Beard J."/>
            <person name="Benny G.L."/>
            <person name="Blankenship S."/>
            <person name="Bonito G."/>
            <person name="Cuomo C."/>
            <person name="Desiro A."/>
            <person name="Gervers K.A."/>
            <person name="Hundley H."/>
            <person name="Kuo A."/>
            <person name="LaButti K."/>
            <person name="Lang B.F."/>
            <person name="Lipzen A."/>
            <person name="O'Donnell K."/>
            <person name="Pangilinan J."/>
            <person name="Reynolds N."/>
            <person name="Sandor L."/>
            <person name="Smith M.W."/>
            <person name="Tsang A."/>
            <person name="Grigoriev I.V."/>
            <person name="Stajich J.E."/>
            <person name="Spatafora J.W."/>
        </authorList>
    </citation>
    <scope>NUCLEOTIDE SEQUENCE</scope>
    <source>
        <strain evidence="1">RSA 2281</strain>
    </source>
</reference>
<reference evidence="1" key="1">
    <citation type="journal article" date="2022" name="IScience">
        <title>Evolution of zygomycete secretomes and the origins of terrestrial fungal ecologies.</title>
        <authorList>
            <person name="Chang Y."/>
            <person name="Wang Y."/>
            <person name="Mondo S."/>
            <person name="Ahrendt S."/>
            <person name="Andreopoulos W."/>
            <person name="Barry K."/>
            <person name="Beard J."/>
            <person name="Benny G.L."/>
            <person name="Blankenship S."/>
            <person name="Bonito G."/>
            <person name="Cuomo C."/>
            <person name="Desiro A."/>
            <person name="Gervers K.A."/>
            <person name="Hundley H."/>
            <person name="Kuo A."/>
            <person name="LaButti K."/>
            <person name="Lang B.F."/>
            <person name="Lipzen A."/>
            <person name="O'Donnell K."/>
            <person name="Pangilinan J."/>
            <person name="Reynolds N."/>
            <person name="Sandor L."/>
            <person name="Smith M.E."/>
            <person name="Tsang A."/>
            <person name="Grigoriev I.V."/>
            <person name="Stajich J.E."/>
            <person name="Spatafora J.W."/>
        </authorList>
    </citation>
    <scope>NUCLEOTIDE SEQUENCE</scope>
    <source>
        <strain evidence="1">RSA 2281</strain>
    </source>
</reference>
<gene>
    <name evidence="1" type="ORF">BDA99DRAFT_49990</name>
</gene>
<dbReference type="EMBL" id="JAIXMP010000012">
    <property type="protein sequence ID" value="KAI9264165.1"/>
    <property type="molecule type" value="Genomic_DNA"/>
</dbReference>
<organism evidence="1 2">
    <name type="scientific">Phascolomyces articulosus</name>
    <dbReference type="NCBI Taxonomy" id="60185"/>
    <lineage>
        <taxon>Eukaryota</taxon>
        <taxon>Fungi</taxon>
        <taxon>Fungi incertae sedis</taxon>
        <taxon>Mucoromycota</taxon>
        <taxon>Mucoromycotina</taxon>
        <taxon>Mucoromycetes</taxon>
        <taxon>Mucorales</taxon>
        <taxon>Lichtheimiaceae</taxon>
        <taxon>Phascolomyces</taxon>
    </lineage>
</organism>
<dbReference type="AlphaFoldDB" id="A0AAD5K0V6"/>
<proteinExistence type="predicted"/>
<evidence type="ECO:0000313" key="2">
    <source>
        <dbReference type="Proteomes" id="UP001209540"/>
    </source>
</evidence>
<evidence type="ECO:0000313" key="1">
    <source>
        <dbReference type="EMBL" id="KAI9264165.1"/>
    </source>
</evidence>
<protein>
    <submittedName>
        <fullName evidence="1">Uncharacterized protein</fullName>
    </submittedName>
</protein>
<keyword evidence="2" id="KW-1185">Reference proteome</keyword>
<comment type="caution">
    <text evidence="1">The sequence shown here is derived from an EMBL/GenBank/DDBJ whole genome shotgun (WGS) entry which is preliminary data.</text>
</comment>
<name>A0AAD5K0V6_9FUNG</name>